<keyword evidence="3" id="KW-1185">Reference proteome</keyword>
<feature type="region of interest" description="Disordered" evidence="1">
    <location>
        <begin position="85"/>
        <end position="104"/>
    </location>
</feature>
<dbReference type="AlphaFoldDB" id="A0AAE0J411"/>
<accession>A0AAE0J411</accession>
<proteinExistence type="predicted"/>
<organism evidence="2 3">
    <name type="scientific">Cercophora scortea</name>
    <dbReference type="NCBI Taxonomy" id="314031"/>
    <lineage>
        <taxon>Eukaryota</taxon>
        <taxon>Fungi</taxon>
        <taxon>Dikarya</taxon>
        <taxon>Ascomycota</taxon>
        <taxon>Pezizomycotina</taxon>
        <taxon>Sordariomycetes</taxon>
        <taxon>Sordariomycetidae</taxon>
        <taxon>Sordariales</taxon>
        <taxon>Lasiosphaeriaceae</taxon>
        <taxon>Cercophora</taxon>
    </lineage>
</organism>
<protein>
    <submittedName>
        <fullName evidence="2">Uncharacterized protein</fullName>
    </submittedName>
</protein>
<gene>
    <name evidence="2" type="ORF">B0T19DRAFT_28569</name>
</gene>
<dbReference type="EMBL" id="JAUEPO010000001">
    <property type="protein sequence ID" value="KAK3336115.1"/>
    <property type="molecule type" value="Genomic_DNA"/>
</dbReference>
<reference evidence="2" key="2">
    <citation type="submission" date="2023-06" db="EMBL/GenBank/DDBJ databases">
        <authorList>
            <consortium name="Lawrence Berkeley National Laboratory"/>
            <person name="Haridas S."/>
            <person name="Hensen N."/>
            <person name="Bonometti L."/>
            <person name="Westerberg I."/>
            <person name="Brannstrom I.O."/>
            <person name="Guillou S."/>
            <person name="Cros-Aarteil S."/>
            <person name="Calhoun S."/>
            <person name="Kuo A."/>
            <person name="Mondo S."/>
            <person name="Pangilinan J."/>
            <person name="Riley R."/>
            <person name="Labutti K."/>
            <person name="Andreopoulos B."/>
            <person name="Lipzen A."/>
            <person name="Chen C."/>
            <person name="Yanf M."/>
            <person name="Daum C."/>
            <person name="Ng V."/>
            <person name="Clum A."/>
            <person name="Steindorff A."/>
            <person name="Ohm R."/>
            <person name="Martin F."/>
            <person name="Silar P."/>
            <person name="Natvig D."/>
            <person name="Lalanne C."/>
            <person name="Gautier V."/>
            <person name="Ament-Velasquez S.L."/>
            <person name="Kruys A."/>
            <person name="Hutchinson M.I."/>
            <person name="Powell A.J."/>
            <person name="Barry K."/>
            <person name="Miller A.N."/>
            <person name="Grigoriev I.V."/>
            <person name="Debuchy R."/>
            <person name="Gladieux P."/>
            <person name="Thoren M.H."/>
            <person name="Johannesson H."/>
        </authorList>
    </citation>
    <scope>NUCLEOTIDE SEQUENCE</scope>
    <source>
        <strain evidence="2">SMH4131-1</strain>
    </source>
</reference>
<evidence type="ECO:0000256" key="1">
    <source>
        <dbReference type="SAM" id="MobiDB-lite"/>
    </source>
</evidence>
<evidence type="ECO:0000313" key="2">
    <source>
        <dbReference type="EMBL" id="KAK3336115.1"/>
    </source>
</evidence>
<reference evidence="2" key="1">
    <citation type="journal article" date="2023" name="Mol. Phylogenet. Evol.">
        <title>Genome-scale phylogeny and comparative genomics of the fungal order Sordariales.</title>
        <authorList>
            <person name="Hensen N."/>
            <person name="Bonometti L."/>
            <person name="Westerberg I."/>
            <person name="Brannstrom I.O."/>
            <person name="Guillou S."/>
            <person name="Cros-Aarteil S."/>
            <person name="Calhoun S."/>
            <person name="Haridas S."/>
            <person name="Kuo A."/>
            <person name="Mondo S."/>
            <person name="Pangilinan J."/>
            <person name="Riley R."/>
            <person name="LaButti K."/>
            <person name="Andreopoulos B."/>
            <person name="Lipzen A."/>
            <person name="Chen C."/>
            <person name="Yan M."/>
            <person name="Daum C."/>
            <person name="Ng V."/>
            <person name="Clum A."/>
            <person name="Steindorff A."/>
            <person name="Ohm R.A."/>
            <person name="Martin F."/>
            <person name="Silar P."/>
            <person name="Natvig D.O."/>
            <person name="Lalanne C."/>
            <person name="Gautier V."/>
            <person name="Ament-Velasquez S.L."/>
            <person name="Kruys A."/>
            <person name="Hutchinson M.I."/>
            <person name="Powell A.J."/>
            <person name="Barry K."/>
            <person name="Miller A.N."/>
            <person name="Grigoriev I.V."/>
            <person name="Debuchy R."/>
            <person name="Gladieux P."/>
            <person name="Hiltunen Thoren M."/>
            <person name="Johannesson H."/>
        </authorList>
    </citation>
    <scope>NUCLEOTIDE SEQUENCE</scope>
    <source>
        <strain evidence="2">SMH4131-1</strain>
    </source>
</reference>
<name>A0AAE0J411_9PEZI</name>
<evidence type="ECO:0000313" key="3">
    <source>
        <dbReference type="Proteomes" id="UP001286456"/>
    </source>
</evidence>
<feature type="compositionally biased region" description="Polar residues" evidence="1">
    <location>
        <begin position="86"/>
        <end position="104"/>
    </location>
</feature>
<sequence>MTRIFVIVIGPALCVSRDWNREWGVGVLPPCVPRWQEDAKVWGLAQAQSRTQKRPDWEKGSRTNVTGYTLQAACDNGFWGMEARGKTSQNQQTGTNYTGNAYRP</sequence>
<dbReference type="Proteomes" id="UP001286456">
    <property type="component" value="Unassembled WGS sequence"/>
</dbReference>
<comment type="caution">
    <text evidence="2">The sequence shown here is derived from an EMBL/GenBank/DDBJ whole genome shotgun (WGS) entry which is preliminary data.</text>
</comment>